<dbReference type="GO" id="GO:0016020">
    <property type="term" value="C:membrane"/>
    <property type="evidence" value="ECO:0007669"/>
    <property type="project" value="UniProtKB-SubCell"/>
</dbReference>
<evidence type="ECO:0000256" key="1">
    <source>
        <dbReference type="ARBA" id="ARBA00004141"/>
    </source>
</evidence>
<feature type="transmembrane region" description="Helical" evidence="5">
    <location>
        <begin position="238"/>
        <end position="263"/>
    </location>
</feature>
<proteinExistence type="predicted"/>
<keyword evidence="4 5" id="KW-0472">Membrane</keyword>
<dbReference type="Gene3D" id="3.40.1710.10">
    <property type="entry name" value="abc type-2 transporter like domain"/>
    <property type="match status" value="1"/>
</dbReference>
<dbReference type="Proteomes" id="UP000543642">
    <property type="component" value="Unassembled WGS sequence"/>
</dbReference>
<dbReference type="PANTHER" id="PTHR43471:SF3">
    <property type="entry name" value="ABC TRANSPORTER PERMEASE PROTEIN NATB"/>
    <property type="match status" value="1"/>
</dbReference>
<evidence type="ECO:0000256" key="2">
    <source>
        <dbReference type="ARBA" id="ARBA00022692"/>
    </source>
</evidence>
<keyword evidence="3 5" id="KW-1133">Transmembrane helix</keyword>
<keyword evidence="2 5" id="KW-0812">Transmembrane</keyword>
<dbReference type="GO" id="GO:0140359">
    <property type="term" value="F:ABC-type transporter activity"/>
    <property type="evidence" value="ECO:0007669"/>
    <property type="project" value="InterPro"/>
</dbReference>
<evidence type="ECO:0000313" key="8">
    <source>
        <dbReference type="Proteomes" id="UP000543642"/>
    </source>
</evidence>
<feature type="transmembrane region" description="Helical" evidence="5">
    <location>
        <begin position="195"/>
        <end position="217"/>
    </location>
</feature>
<keyword evidence="8" id="KW-1185">Reference proteome</keyword>
<reference evidence="7 8" key="1">
    <citation type="submission" date="2020-08" db="EMBL/GenBank/DDBJ databases">
        <title>Genomic Encyclopedia of Type Strains, Phase IV (KMG-IV): sequencing the most valuable type-strain genomes for metagenomic binning, comparative biology and taxonomic classification.</title>
        <authorList>
            <person name="Goeker M."/>
        </authorList>
    </citation>
    <scope>NUCLEOTIDE SEQUENCE [LARGE SCALE GENOMIC DNA]</scope>
    <source>
        <strain evidence="7 8">DSM 106146</strain>
    </source>
</reference>
<organism evidence="7 8">
    <name type="scientific">Catenibacillus scindens</name>
    <dbReference type="NCBI Taxonomy" id="673271"/>
    <lineage>
        <taxon>Bacteria</taxon>
        <taxon>Bacillati</taxon>
        <taxon>Bacillota</taxon>
        <taxon>Clostridia</taxon>
        <taxon>Lachnospirales</taxon>
        <taxon>Lachnospiraceae</taxon>
        <taxon>Catenibacillus</taxon>
    </lineage>
</organism>
<feature type="domain" description="ABC-2 type transporter transmembrane" evidence="6">
    <location>
        <begin position="20"/>
        <end position="384"/>
    </location>
</feature>
<comment type="subcellular location">
    <subcellularLocation>
        <location evidence="1">Membrane</location>
        <topology evidence="1">Multi-pass membrane protein</topology>
    </subcellularLocation>
</comment>
<evidence type="ECO:0000259" key="6">
    <source>
        <dbReference type="Pfam" id="PF12698"/>
    </source>
</evidence>
<dbReference type="EMBL" id="JACHFW010000003">
    <property type="protein sequence ID" value="MBB5263914.1"/>
    <property type="molecule type" value="Genomic_DNA"/>
</dbReference>
<dbReference type="InterPro" id="IPR013525">
    <property type="entry name" value="ABC2_TM"/>
</dbReference>
<evidence type="ECO:0000256" key="3">
    <source>
        <dbReference type="ARBA" id="ARBA00022989"/>
    </source>
</evidence>
<dbReference type="AlphaFoldDB" id="A0A7W8H8S4"/>
<evidence type="ECO:0000256" key="5">
    <source>
        <dbReference type="SAM" id="Phobius"/>
    </source>
</evidence>
<feature type="transmembrane region" description="Helical" evidence="5">
    <location>
        <begin position="283"/>
        <end position="308"/>
    </location>
</feature>
<gene>
    <name evidence="7" type="ORF">HNP82_001019</name>
</gene>
<dbReference type="RefSeq" id="WP_183772171.1">
    <property type="nucleotide sequence ID" value="NZ_JACHFW010000003.1"/>
</dbReference>
<accession>A0A7W8H8S4</accession>
<sequence length="400" mass="44151">MRGLKVVFNKEMRRVFREPKMLFSLFILPVILMIGMYALMGYLAQSMTQDIESHKSIVYVENMPEEISPYLDDFFSQAEMTVFDASADLDSMKEQVAQGNIDLIMIFPENFMEQVENYTEGSAVPDIQVFYNPSEDYSNEAWTRLNAALDGVLRPSLLEERIGDLGMLTIFTVNAQGGGEIIDEQRAAGQILSMLLPYLITILLFAGTMSLGTDTITGEKERGTMASMLVTPVRRSDIVLGKLLALTCMSMLSAVIYIVALVIAMPQALGTGNMAIGFTPSQVIMIIILMILLAFFYVSLVGLVAVLAKTMKEATTYISPLYIIVIVAGMITMLSTSGGHDTWEYVVPVYNVSLALGEIFTRELTVIHFVLTAGSTLVFSAILSGIIIKAFNSEHFMFNA</sequence>
<name>A0A7W8H8S4_9FIRM</name>
<dbReference type="Pfam" id="PF12698">
    <property type="entry name" value="ABC2_membrane_3"/>
    <property type="match status" value="1"/>
</dbReference>
<evidence type="ECO:0000256" key="4">
    <source>
        <dbReference type="ARBA" id="ARBA00023136"/>
    </source>
</evidence>
<feature type="transmembrane region" description="Helical" evidence="5">
    <location>
        <begin position="21"/>
        <end position="44"/>
    </location>
</feature>
<feature type="transmembrane region" description="Helical" evidence="5">
    <location>
        <begin position="366"/>
        <end position="388"/>
    </location>
</feature>
<feature type="transmembrane region" description="Helical" evidence="5">
    <location>
        <begin position="320"/>
        <end position="338"/>
    </location>
</feature>
<protein>
    <submittedName>
        <fullName evidence="7">Sodium transport system permease protein</fullName>
    </submittedName>
</protein>
<dbReference type="PANTHER" id="PTHR43471">
    <property type="entry name" value="ABC TRANSPORTER PERMEASE"/>
    <property type="match status" value="1"/>
</dbReference>
<evidence type="ECO:0000313" key="7">
    <source>
        <dbReference type="EMBL" id="MBB5263914.1"/>
    </source>
</evidence>
<comment type="caution">
    <text evidence="7">The sequence shown here is derived from an EMBL/GenBank/DDBJ whole genome shotgun (WGS) entry which is preliminary data.</text>
</comment>